<dbReference type="InterPro" id="IPR057326">
    <property type="entry name" value="KR_dom"/>
</dbReference>
<dbReference type="PROSITE" id="PS00061">
    <property type="entry name" value="ADH_SHORT"/>
    <property type="match status" value="1"/>
</dbReference>
<dbReference type="Pfam" id="PF13561">
    <property type="entry name" value="adh_short_C2"/>
    <property type="match status" value="1"/>
</dbReference>
<dbReference type="NCBIfam" id="NF005559">
    <property type="entry name" value="PRK07231.1"/>
    <property type="match status" value="1"/>
</dbReference>
<dbReference type="InterPro" id="IPR036291">
    <property type="entry name" value="NAD(P)-bd_dom_sf"/>
</dbReference>
<dbReference type="EC" id="1.1.1.303" evidence="5"/>
<keyword evidence="2 5" id="KW-0560">Oxidoreductase</keyword>
<proteinExistence type="inferred from homology"/>
<dbReference type="AlphaFoldDB" id="H0E6H7"/>
<evidence type="ECO:0000256" key="1">
    <source>
        <dbReference type="ARBA" id="ARBA00006484"/>
    </source>
</evidence>
<evidence type="ECO:0000313" key="6">
    <source>
        <dbReference type="Proteomes" id="UP000005143"/>
    </source>
</evidence>
<keyword evidence="3" id="KW-0520">NAD</keyword>
<dbReference type="InterPro" id="IPR020904">
    <property type="entry name" value="Sc_DH/Rdtase_CS"/>
</dbReference>
<comment type="caution">
    <text evidence="5">The sequence shown here is derived from an EMBL/GenBank/DDBJ whole genome shotgun (WGS) entry which is preliminary data.</text>
</comment>
<dbReference type="Gene3D" id="3.40.50.720">
    <property type="entry name" value="NAD(P)-binding Rossmann-like Domain"/>
    <property type="match status" value="1"/>
</dbReference>
<gene>
    <name evidence="5" type="ORF">PAI11_24270</name>
</gene>
<evidence type="ECO:0000313" key="5">
    <source>
        <dbReference type="EMBL" id="EHN10718.1"/>
    </source>
</evidence>
<dbReference type="SUPFAM" id="SSF51735">
    <property type="entry name" value="NAD(P)-binding Rossmann-fold domains"/>
    <property type="match status" value="1"/>
</dbReference>
<dbReference type="PRINTS" id="PR00080">
    <property type="entry name" value="SDRFAMILY"/>
</dbReference>
<dbReference type="FunFam" id="3.40.50.720:FF:000084">
    <property type="entry name" value="Short-chain dehydrogenase reductase"/>
    <property type="match status" value="1"/>
</dbReference>
<dbReference type="SMART" id="SM00822">
    <property type="entry name" value="PKS_KR"/>
    <property type="match status" value="1"/>
</dbReference>
<keyword evidence="6" id="KW-1185">Reference proteome</keyword>
<dbReference type="OrthoDB" id="286404at2"/>
<comment type="similarity">
    <text evidence="1">Belongs to the short-chain dehydrogenases/reductases (SDR) family.</text>
</comment>
<sequence>MTKLDGKTVLITGAGRGIGRAIAGRLAGEGANLVIADIDEASATRAADELVAGGGSAHGVAVDVTDRASFAAAIAAAVERFGRLDVLFNNAGISKTVRFLDTSEEDFDRIMAVNAKGVLIGTQEGAEQFKRQGGGGKIVNTASIAGKSGFPLFAAYSASKFAVVGLTQAAANALGADGITVNAFCPGVVTTELWEQLDDEFIAIGETERKGEALEGFGAGILLGRLSTPDDITGLALFLASSDSDYLTGQSINVDGGMVFH</sequence>
<accession>H0E6H7</accession>
<evidence type="ECO:0000259" key="4">
    <source>
        <dbReference type="SMART" id="SM00822"/>
    </source>
</evidence>
<evidence type="ECO:0000256" key="3">
    <source>
        <dbReference type="ARBA" id="ARBA00023027"/>
    </source>
</evidence>
<dbReference type="PANTHER" id="PTHR24321:SF8">
    <property type="entry name" value="ESTRADIOL 17-BETA-DEHYDROGENASE 8-RELATED"/>
    <property type="match status" value="1"/>
</dbReference>
<name>H0E6H7_9ACTN</name>
<feature type="domain" description="Ketoreductase" evidence="4">
    <location>
        <begin position="7"/>
        <end position="187"/>
    </location>
</feature>
<dbReference type="PRINTS" id="PR00081">
    <property type="entry name" value="GDHRDH"/>
</dbReference>
<dbReference type="EMBL" id="AGUD01000204">
    <property type="protein sequence ID" value="EHN10718.1"/>
    <property type="molecule type" value="Genomic_DNA"/>
</dbReference>
<dbReference type="InterPro" id="IPR002347">
    <property type="entry name" value="SDR_fam"/>
</dbReference>
<evidence type="ECO:0000256" key="2">
    <source>
        <dbReference type="ARBA" id="ARBA00023002"/>
    </source>
</evidence>
<protein>
    <submittedName>
        <fullName evidence="5">Short-chain dehydrogenase/reductase SDR</fullName>
        <ecNumber evidence="5">1.1.1.303</ecNumber>
    </submittedName>
</protein>
<dbReference type="GO" id="GO:0052587">
    <property type="term" value="F:diacetyl reductase ((R)-acetoin forming) (NAD+) activity"/>
    <property type="evidence" value="ECO:0007669"/>
    <property type="project" value="UniProtKB-EC"/>
</dbReference>
<dbReference type="PANTHER" id="PTHR24321">
    <property type="entry name" value="DEHYDROGENASES, SHORT CHAIN"/>
    <property type="match status" value="1"/>
</dbReference>
<organism evidence="5 6">
    <name type="scientific">Patulibacter medicamentivorans</name>
    <dbReference type="NCBI Taxonomy" id="1097667"/>
    <lineage>
        <taxon>Bacteria</taxon>
        <taxon>Bacillati</taxon>
        <taxon>Actinomycetota</taxon>
        <taxon>Thermoleophilia</taxon>
        <taxon>Solirubrobacterales</taxon>
        <taxon>Patulibacteraceae</taxon>
        <taxon>Patulibacter</taxon>
    </lineage>
</organism>
<dbReference type="Proteomes" id="UP000005143">
    <property type="component" value="Unassembled WGS sequence"/>
</dbReference>
<dbReference type="RefSeq" id="WP_007575370.1">
    <property type="nucleotide sequence ID" value="NZ_AGUD01000204.1"/>
</dbReference>
<reference evidence="5 6" key="1">
    <citation type="journal article" date="2013" name="Biodegradation">
        <title>Quantitative proteomic analysis of ibuprofen-degrading Patulibacter sp. strain I11.</title>
        <authorList>
            <person name="Almeida B."/>
            <person name="Kjeldal H."/>
            <person name="Lolas I."/>
            <person name="Knudsen A.D."/>
            <person name="Carvalho G."/>
            <person name="Nielsen K.L."/>
            <person name="Barreto Crespo M.T."/>
            <person name="Stensballe A."/>
            <person name="Nielsen J.L."/>
        </authorList>
    </citation>
    <scope>NUCLEOTIDE SEQUENCE [LARGE SCALE GENOMIC DNA]</scope>
    <source>
        <strain evidence="5 6">I11</strain>
    </source>
</reference>